<name>A0A8J7BWM4_9CYAN</name>
<comment type="caution">
    <text evidence="1">The sequence shown here is derived from an EMBL/GenBank/DDBJ whole genome shotgun (WGS) entry which is preliminary data.</text>
</comment>
<protein>
    <submittedName>
        <fullName evidence="1">Uncharacterized protein</fullName>
    </submittedName>
</protein>
<dbReference type="RefSeq" id="WP_190825487.1">
    <property type="nucleotide sequence ID" value="NZ_CAWPPI010000013.1"/>
</dbReference>
<gene>
    <name evidence="1" type="ORF">ICL16_03420</name>
</gene>
<evidence type="ECO:0000313" key="1">
    <source>
        <dbReference type="EMBL" id="MBD2771198.1"/>
    </source>
</evidence>
<proteinExistence type="predicted"/>
<organism evidence="1 2">
    <name type="scientific">Iningainema tapete BLCC-T55</name>
    <dbReference type="NCBI Taxonomy" id="2748662"/>
    <lineage>
        <taxon>Bacteria</taxon>
        <taxon>Bacillati</taxon>
        <taxon>Cyanobacteriota</taxon>
        <taxon>Cyanophyceae</taxon>
        <taxon>Nostocales</taxon>
        <taxon>Scytonemataceae</taxon>
        <taxon>Iningainema tapete</taxon>
    </lineage>
</organism>
<dbReference type="AlphaFoldDB" id="A0A8J7BWM4"/>
<keyword evidence="2" id="KW-1185">Reference proteome</keyword>
<sequence length="196" mass="21632">MTTQLYAYPGTQAQDCQFCGEFLIPKTFYQGEPVCAQCIAQKGFAIVSSTQLQPTPLLSPEDEKAILDLLSGGPATTAEVSRHLKTYRDKSLKQMCFLLQEGKVSRFGGRPGGSSWWALPGDDSKVPKLEGKCFSEQILEILGIYQCLSIEQMRLKLGKNPGNIKSVASRLEEVGKVRSYHTGPMQYFEVTKNANA</sequence>
<accession>A0A8J7BWM4</accession>
<dbReference type="Proteomes" id="UP000629098">
    <property type="component" value="Unassembled WGS sequence"/>
</dbReference>
<dbReference type="EMBL" id="JACXAE010000013">
    <property type="protein sequence ID" value="MBD2771198.1"/>
    <property type="molecule type" value="Genomic_DNA"/>
</dbReference>
<evidence type="ECO:0000313" key="2">
    <source>
        <dbReference type="Proteomes" id="UP000629098"/>
    </source>
</evidence>
<reference evidence="1" key="1">
    <citation type="submission" date="2020-09" db="EMBL/GenBank/DDBJ databases">
        <title>Iningainema tapete sp. nov. (Scytonemataceae, Cyanobacteria) from greenhouses in central Florida (USA) produces two types of nodularin with biosynthetic potential for microcystin-LR and anabaenopeptins.</title>
        <authorList>
            <person name="Berthold D.E."/>
            <person name="Lefler F.W."/>
            <person name="Huang I.-S."/>
            <person name="Abdulla H."/>
            <person name="Zimba P.V."/>
            <person name="Laughinghouse H.D. IV."/>
        </authorList>
    </citation>
    <scope>NUCLEOTIDE SEQUENCE</scope>
    <source>
        <strain evidence="1">BLCCT55</strain>
    </source>
</reference>